<evidence type="ECO:0000313" key="2">
    <source>
        <dbReference type="EMBL" id="RVU55696.1"/>
    </source>
</evidence>
<evidence type="ECO:0000256" key="1">
    <source>
        <dbReference type="SAM" id="Phobius"/>
    </source>
</evidence>
<dbReference type="RefSeq" id="WP_127722664.1">
    <property type="nucleotide sequence ID" value="NZ_RLIH01000001.1"/>
</dbReference>
<dbReference type="OrthoDB" id="9816138at2"/>
<feature type="transmembrane region" description="Helical" evidence="1">
    <location>
        <begin position="99"/>
        <end position="124"/>
    </location>
</feature>
<protein>
    <submittedName>
        <fullName evidence="2">Uncharacterized protein</fullName>
    </submittedName>
</protein>
<keyword evidence="1" id="KW-1133">Transmembrane helix</keyword>
<feature type="transmembrane region" description="Helical" evidence="1">
    <location>
        <begin position="45"/>
        <end position="69"/>
    </location>
</feature>
<feature type="transmembrane region" description="Helical" evidence="1">
    <location>
        <begin position="147"/>
        <end position="171"/>
    </location>
</feature>
<comment type="caution">
    <text evidence="2">The sequence shown here is derived from an EMBL/GenBank/DDBJ whole genome shotgun (WGS) entry which is preliminary data.</text>
</comment>
<evidence type="ECO:0000313" key="3">
    <source>
        <dbReference type="Proteomes" id="UP000288812"/>
    </source>
</evidence>
<keyword evidence="3" id="KW-1185">Reference proteome</keyword>
<keyword evidence="1" id="KW-0812">Transmembrane</keyword>
<name>A0A437S9A4_9FIRM</name>
<accession>A0A437S9A4</accession>
<feature type="transmembrane region" description="Helical" evidence="1">
    <location>
        <begin position="235"/>
        <end position="260"/>
    </location>
</feature>
<dbReference type="AlphaFoldDB" id="A0A437S9A4"/>
<gene>
    <name evidence="2" type="ORF">EF514_00325</name>
</gene>
<dbReference type="EMBL" id="RLIH01000001">
    <property type="protein sequence ID" value="RVU55696.1"/>
    <property type="molecule type" value="Genomic_DNA"/>
</dbReference>
<dbReference type="Proteomes" id="UP000288812">
    <property type="component" value="Unassembled WGS sequence"/>
</dbReference>
<sequence>MLNFIKYEIKGSYRFILGVLALTTILNIGNFFYLDKVNYTGPSAIGGIFLGFSFLVIFGMMIATFFYIVNLFRKDLYEDRGYLTFTLPISSQKILASKVLVAFLWFTVVTIGFILSNILAVNLISSNVILSDIYRFFMVTDIPWKEIFALFIGIITSSIITLLIIFFSMTVGRVSIKSKKFKGVWFFIFIFISIIHSLINVKVIEITPYYFNISTLGFEYINNYFFGATFNDGVFIVNLGSILFNILTLLGFFFGTSYLMENHIDL</sequence>
<feature type="transmembrane region" description="Helical" evidence="1">
    <location>
        <begin position="12"/>
        <end position="33"/>
    </location>
</feature>
<feature type="transmembrane region" description="Helical" evidence="1">
    <location>
        <begin position="183"/>
        <end position="201"/>
    </location>
</feature>
<proteinExistence type="predicted"/>
<keyword evidence="1" id="KW-0472">Membrane</keyword>
<reference evidence="2 3" key="1">
    <citation type="submission" date="2018-11" db="EMBL/GenBank/DDBJ databases">
        <title>Genome sequencing and assembly of Anaerosphaera sp. nov., GS7-6-2.</title>
        <authorList>
            <person name="Rettenmaier R."/>
            <person name="Liebl W."/>
            <person name="Zverlov V."/>
        </authorList>
    </citation>
    <scope>NUCLEOTIDE SEQUENCE [LARGE SCALE GENOMIC DNA]</scope>
    <source>
        <strain evidence="2 3">GS7-6-2</strain>
    </source>
</reference>
<organism evidence="2 3">
    <name type="scientific">Anaerosphaera multitolerans</name>
    <dbReference type="NCBI Taxonomy" id="2487351"/>
    <lineage>
        <taxon>Bacteria</taxon>
        <taxon>Bacillati</taxon>
        <taxon>Bacillota</taxon>
        <taxon>Tissierellia</taxon>
        <taxon>Tissierellales</taxon>
        <taxon>Peptoniphilaceae</taxon>
        <taxon>Anaerosphaera</taxon>
    </lineage>
</organism>